<feature type="domain" description="TORTIFOLIA1/SINE1-2 N-terminal" evidence="1">
    <location>
        <begin position="3"/>
        <end position="75"/>
    </location>
</feature>
<dbReference type="InterPro" id="IPR057600">
    <property type="entry name" value="TORTIFOLIA1/SINE1-2_N"/>
</dbReference>
<keyword evidence="3" id="KW-1185">Reference proteome</keyword>
<dbReference type="Pfam" id="PF24714">
    <property type="entry name" value="TOR1L1_N"/>
    <property type="match status" value="1"/>
</dbReference>
<dbReference type="EMBL" id="BTGU01000002">
    <property type="protein sequence ID" value="GMN28190.1"/>
    <property type="molecule type" value="Genomic_DNA"/>
</dbReference>
<dbReference type="InterPro" id="IPR033337">
    <property type="entry name" value="TORTIFOLIA1/SINE1-2"/>
</dbReference>
<dbReference type="AlphaFoldDB" id="A0AA87Z9C7"/>
<protein>
    <recommendedName>
        <fullName evidence="1">TORTIFOLIA1/SINE1-2 N-terminal domain-containing protein</fullName>
    </recommendedName>
</protein>
<dbReference type="Gramene" id="FCD_00016489-RA">
    <property type="protein sequence ID" value="FCD_00016489-RA:cds"/>
    <property type="gene ID" value="FCD_00016489"/>
</dbReference>
<evidence type="ECO:0000313" key="3">
    <source>
        <dbReference type="Proteomes" id="UP001187192"/>
    </source>
</evidence>
<accession>A0AA87Z9C7</accession>
<name>A0AA87Z9C7_FICCA</name>
<dbReference type="GO" id="GO:0009826">
    <property type="term" value="P:unidimensional cell growth"/>
    <property type="evidence" value="ECO:0007669"/>
    <property type="project" value="TreeGrafter"/>
</dbReference>
<dbReference type="PANTHER" id="PTHR31355">
    <property type="entry name" value="MICROTUBULE-ASSOCIATED PROTEIN TORTIFOLIA1"/>
    <property type="match status" value="1"/>
</dbReference>
<reference evidence="2" key="1">
    <citation type="submission" date="2023-07" db="EMBL/GenBank/DDBJ databases">
        <title>draft genome sequence of fig (Ficus carica).</title>
        <authorList>
            <person name="Takahashi T."/>
            <person name="Nishimura K."/>
        </authorList>
    </citation>
    <scope>NUCLEOTIDE SEQUENCE</scope>
</reference>
<evidence type="ECO:0000313" key="2">
    <source>
        <dbReference type="EMBL" id="GMN28190.1"/>
    </source>
</evidence>
<proteinExistence type="predicted"/>
<dbReference type="Proteomes" id="UP001187192">
    <property type="component" value="Unassembled WGS sequence"/>
</dbReference>
<dbReference type="GO" id="GO:0008017">
    <property type="term" value="F:microtubule binding"/>
    <property type="evidence" value="ECO:0007669"/>
    <property type="project" value="InterPro"/>
</dbReference>
<comment type="caution">
    <text evidence="2">The sequence shown here is derived from an EMBL/GenBank/DDBJ whole genome shotgun (WGS) entry which is preliminary data.</text>
</comment>
<gene>
    <name evidence="2" type="ORF">TIFTF001_001956</name>
</gene>
<organism evidence="2 3">
    <name type="scientific">Ficus carica</name>
    <name type="common">Common fig</name>
    <dbReference type="NCBI Taxonomy" id="3494"/>
    <lineage>
        <taxon>Eukaryota</taxon>
        <taxon>Viridiplantae</taxon>
        <taxon>Streptophyta</taxon>
        <taxon>Embryophyta</taxon>
        <taxon>Tracheophyta</taxon>
        <taxon>Spermatophyta</taxon>
        <taxon>Magnoliopsida</taxon>
        <taxon>eudicotyledons</taxon>
        <taxon>Gunneridae</taxon>
        <taxon>Pentapetalae</taxon>
        <taxon>rosids</taxon>
        <taxon>fabids</taxon>
        <taxon>Rosales</taxon>
        <taxon>Moraceae</taxon>
        <taxon>Ficeae</taxon>
        <taxon>Ficus</taxon>
    </lineage>
</organism>
<dbReference type="PANTHER" id="PTHR31355:SF7">
    <property type="entry name" value="MICROTUBULE-ASSOCIATED PROTEIN TORTIFOLIA1"/>
    <property type="match status" value="1"/>
</dbReference>
<evidence type="ECO:0000259" key="1">
    <source>
        <dbReference type="Pfam" id="PF24714"/>
    </source>
</evidence>
<sequence length="89" mass="9514">MPLSSHCDTVSTDPKPAVKESLRLLDALCGAHPNAAATHLTDSAPVVKRLKDTDFVVRDACCDTIGAVTGLYLNRGVKGVGRLHWWGCL</sequence>
<dbReference type="GO" id="GO:0010005">
    <property type="term" value="C:cortical microtubule, transverse to long axis"/>
    <property type="evidence" value="ECO:0007669"/>
    <property type="project" value="TreeGrafter"/>
</dbReference>
<dbReference type="GO" id="GO:0010031">
    <property type="term" value="P:circumnutation"/>
    <property type="evidence" value="ECO:0007669"/>
    <property type="project" value="TreeGrafter"/>
</dbReference>